<evidence type="ECO:0000313" key="2">
    <source>
        <dbReference type="Proteomes" id="UP001597526"/>
    </source>
</evidence>
<protein>
    <recommendedName>
        <fullName evidence="3">HTH-like domain-containing protein</fullName>
    </recommendedName>
</protein>
<dbReference type="EMBL" id="JBHULB010000070">
    <property type="protein sequence ID" value="MFD2588155.1"/>
    <property type="molecule type" value="Genomic_DNA"/>
</dbReference>
<dbReference type="Proteomes" id="UP001597526">
    <property type="component" value="Unassembled WGS sequence"/>
</dbReference>
<reference evidence="2" key="1">
    <citation type="journal article" date="2019" name="Int. J. Syst. Evol. Microbiol.">
        <title>The Global Catalogue of Microorganisms (GCM) 10K type strain sequencing project: providing services to taxonomists for standard genome sequencing and annotation.</title>
        <authorList>
            <consortium name="The Broad Institute Genomics Platform"/>
            <consortium name="The Broad Institute Genome Sequencing Center for Infectious Disease"/>
            <person name="Wu L."/>
            <person name="Ma J."/>
        </authorList>
    </citation>
    <scope>NUCLEOTIDE SEQUENCE [LARGE SCALE GENOMIC DNA]</scope>
    <source>
        <strain evidence="2">KCTC 52368</strain>
    </source>
</reference>
<sequence length="97" mass="11914">MSRSCQVLELPRSMWYNHNKKDDTKVIIALSRLAKELPTRGFEVYYKRLRHEDHKWNRKGVLRVYRAMNLKLRRKHKKRLPERVKNPLEVQNQFNEV</sequence>
<accession>A0ABW5MXV4</accession>
<comment type="caution">
    <text evidence="1">The sequence shown here is derived from an EMBL/GenBank/DDBJ whole genome shotgun (WGS) entry which is preliminary data.</text>
</comment>
<gene>
    <name evidence="1" type="ORF">ACFSQJ_14520</name>
</gene>
<name>A0ABW5MXV4_9FLAO</name>
<dbReference type="PANTHER" id="PTHR47515">
    <property type="entry name" value="LOW CALCIUM RESPONSE LOCUS PROTEIN T"/>
    <property type="match status" value="1"/>
</dbReference>
<evidence type="ECO:0008006" key="3">
    <source>
        <dbReference type="Google" id="ProtNLM"/>
    </source>
</evidence>
<proteinExistence type="predicted"/>
<evidence type="ECO:0000313" key="1">
    <source>
        <dbReference type="EMBL" id="MFD2588155.1"/>
    </source>
</evidence>
<organism evidence="1 2">
    <name type="scientific">Croceitalea marina</name>
    <dbReference type="NCBI Taxonomy" id="1775166"/>
    <lineage>
        <taxon>Bacteria</taxon>
        <taxon>Pseudomonadati</taxon>
        <taxon>Bacteroidota</taxon>
        <taxon>Flavobacteriia</taxon>
        <taxon>Flavobacteriales</taxon>
        <taxon>Flavobacteriaceae</taxon>
        <taxon>Croceitalea</taxon>
    </lineage>
</organism>
<dbReference type="RefSeq" id="WP_377767687.1">
    <property type="nucleotide sequence ID" value="NZ_JBHULB010000070.1"/>
</dbReference>
<dbReference type="PANTHER" id="PTHR47515:SF2">
    <property type="entry name" value="INTEGRASE CORE DOMAIN PROTEIN"/>
    <property type="match status" value="1"/>
</dbReference>
<keyword evidence="2" id="KW-1185">Reference proteome</keyword>